<evidence type="ECO:0000259" key="5">
    <source>
        <dbReference type="PROSITE" id="PS50110"/>
    </source>
</evidence>
<dbReference type="PROSITE" id="PS50110">
    <property type="entry name" value="RESPONSE_REGULATORY"/>
    <property type="match status" value="1"/>
</dbReference>
<keyword evidence="7" id="KW-1185">Reference proteome</keyword>
<dbReference type="InterPro" id="IPR039420">
    <property type="entry name" value="WalR-like"/>
</dbReference>
<evidence type="ECO:0000256" key="3">
    <source>
        <dbReference type="PROSITE-ProRule" id="PRU00169"/>
    </source>
</evidence>
<dbReference type="Proteomes" id="UP000550508">
    <property type="component" value="Unassembled WGS sequence"/>
</dbReference>
<dbReference type="EMBL" id="JABUMX010000005">
    <property type="protein sequence ID" value="NTS33329.1"/>
    <property type="molecule type" value="Genomic_DNA"/>
</dbReference>
<name>A0A849VXL1_9HYPH</name>
<gene>
    <name evidence="6" type="ORF">HQ945_18915</name>
</gene>
<keyword evidence="2" id="KW-0238">DNA-binding</keyword>
<dbReference type="GO" id="GO:0000160">
    <property type="term" value="P:phosphorelay signal transduction system"/>
    <property type="evidence" value="ECO:0007669"/>
    <property type="project" value="InterPro"/>
</dbReference>
<dbReference type="SMART" id="SM00448">
    <property type="entry name" value="REC"/>
    <property type="match status" value="1"/>
</dbReference>
<evidence type="ECO:0000259" key="4">
    <source>
        <dbReference type="PROSITE" id="PS50043"/>
    </source>
</evidence>
<dbReference type="PANTHER" id="PTHR43214:SF43">
    <property type="entry name" value="TWO-COMPONENT RESPONSE REGULATOR"/>
    <property type="match status" value="1"/>
</dbReference>
<proteinExistence type="predicted"/>
<dbReference type="GO" id="GO:0003677">
    <property type="term" value="F:DNA binding"/>
    <property type="evidence" value="ECO:0007669"/>
    <property type="project" value="UniProtKB-KW"/>
</dbReference>
<evidence type="ECO:0000256" key="2">
    <source>
        <dbReference type="ARBA" id="ARBA00023125"/>
    </source>
</evidence>
<dbReference type="RefSeq" id="WP_027232692.1">
    <property type="nucleotide sequence ID" value="NZ_JABUMX010000005.1"/>
</dbReference>
<dbReference type="Pfam" id="PF00196">
    <property type="entry name" value="GerE"/>
    <property type="match status" value="1"/>
</dbReference>
<feature type="domain" description="Response regulatory" evidence="5">
    <location>
        <begin position="5"/>
        <end position="120"/>
    </location>
</feature>
<dbReference type="Pfam" id="PF00072">
    <property type="entry name" value="Response_reg"/>
    <property type="match status" value="1"/>
</dbReference>
<dbReference type="InterPro" id="IPR000792">
    <property type="entry name" value="Tscrpt_reg_LuxR_C"/>
</dbReference>
<evidence type="ECO:0000256" key="1">
    <source>
        <dbReference type="ARBA" id="ARBA00022553"/>
    </source>
</evidence>
<dbReference type="SUPFAM" id="SSF46894">
    <property type="entry name" value="C-terminal effector domain of the bipartite response regulators"/>
    <property type="match status" value="1"/>
</dbReference>
<dbReference type="PROSITE" id="PS50043">
    <property type="entry name" value="HTH_LUXR_2"/>
    <property type="match status" value="1"/>
</dbReference>
<dbReference type="CDD" id="cd17535">
    <property type="entry name" value="REC_NarL-like"/>
    <property type="match status" value="1"/>
</dbReference>
<feature type="domain" description="HTH luxR-type" evidence="4">
    <location>
        <begin position="146"/>
        <end position="211"/>
    </location>
</feature>
<dbReference type="Gene3D" id="3.40.50.2300">
    <property type="match status" value="1"/>
</dbReference>
<feature type="modified residue" description="4-aspartylphosphate" evidence="3">
    <location>
        <position position="56"/>
    </location>
</feature>
<organism evidence="6 7">
    <name type="scientific">Phyllobacterium pellucidum</name>
    <dbReference type="NCBI Taxonomy" id="2740464"/>
    <lineage>
        <taxon>Bacteria</taxon>
        <taxon>Pseudomonadati</taxon>
        <taxon>Pseudomonadota</taxon>
        <taxon>Alphaproteobacteria</taxon>
        <taxon>Hyphomicrobiales</taxon>
        <taxon>Phyllobacteriaceae</taxon>
        <taxon>Phyllobacterium</taxon>
    </lineage>
</organism>
<accession>A0A849VXL1</accession>
<dbReference type="GO" id="GO:0006355">
    <property type="term" value="P:regulation of DNA-templated transcription"/>
    <property type="evidence" value="ECO:0007669"/>
    <property type="project" value="InterPro"/>
</dbReference>
<reference evidence="6 7" key="1">
    <citation type="submission" date="2020-05" db="EMBL/GenBank/DDBJ databases">
        <authorList>
            <person name="Kim M.K."/>
        </authorList>
    </citation>
    <scope>NUCLEOTIDE SEQUENCE [LARGE SCALE GENOMIC DNA]</scope>
    <source>
        <strain evidence="6 7">BT25</strain>
    </source>
</reference>
<sequence length="224" mass="24204">MSKFSIAFVDDHPILLEGIASIFASDNAYHVVGKGGTAADALDITNRLKPNVLIVDLNMPGDTLEAMTSISQTMPETKIVAFTSAVGVDSAVEAFEAGASGYVLKGSSADDLRQAVRAVLGGETYITQSLAAQVILALRRVSMQKNKSEAIRLSVREEQIVNLLLEGRTNKEIGEQLDISVKTVKHYMTILMQKLHARNRLEVVLAAQKRLPGSVGSQTRQLLN</sequence>
<dbReference type="InterPro" id="IPR001789">
    <property type="entry name" value="Sig_transdc_resp-reg_receiver"/>
</dbReference>
<dbReference type="InterPro" id="IPR011006">
    <property type="entry name" value="CheY-like_superfamily"/>
</dbReference>
<dbReference type="SMART" id="SM00421">
    <property type="entry name" value="HTH_LUXR"/>
    <property type="match status" value="1"/>
</dbReference>
<dbReference type="CDD" id="cd06170">
    <property type="entry name" value="LuxR_C_like"/>
    <property type="match status" value="1"/>
</dbReference>
<evidence type="ECO:0000313" key="6">
    <source>
        <dbReference type="EMBL" id="NTS33329.1"/>
    </source>
</evidence>
<dbReference type="InterPro" id="IPR058245">
    <property type="entry name" value="NreC/VraR/RcsB-like_REC"/>
</dbReference>
<keyword evidence="1 3" id="KW-0597">Phosphoprotein</keyword>
<dbReference type="PRINTS" id="PR00038">
    <property type="entry name" value="HTHLUXR"/>
</dbReference>
<dbReference type="InterPro" id="IPR016032">
    <property type="entry name" value="Sig_transdc_resp-reg_C-effctor"/>
</dbReference>
<protein>
    <submittedName>
        <fullName evidence="6">Response regulator transcription factor</fullName>
    </submittedName>
</protein>
<dbReference type="AlphaFoldDB" id="A0A849VXL1"/>
<comment type="caution">
    <text evidence="6">The sequence shown here is derived from an EMBL/GenBank/DDBJ whole genome shotgun (WGS) entry which is preliminary data.</text>
</comment>
<dbReference type="PANTHER" id="PTHR43214">
    <property type="entry name" value="TWO-COMPONENT RESPONSE REGULATOR"/>
    <property type="match status" value="1"/>
</dbReference>
<evidence type="ECO:0000313" key="7">
    <source>
        <dbReference type="Proteomes" id="UP000550508"/>
    </source>
</evidence>
<dbReference type="SUPFAM" id="SSF52172">
    <property type="entry name" value="CheY-like"/>
    <property type="match status" value="1"/>
</dbReference>